<name>A0AAV9G2I9_9PEZI</name>
<accession>A0AAV9G2I9</accession>
<dbReference type="Proteomes" id="UP001321760">
    <property type="component" value="Unassembled WGS sequence"/>
</dbReference>
<dbReference type="AlphaFoldDB" id="A0AAV9G2I9"/>
<reference evidence="2" key="1">
    <citation type="journal article" date="2023" name="Mol. Phylogenet. Evol.">
        <title>Genome-scale phylogeny and comparative genomics of the fungal order Sordariales.</title>
        <authorList>
            <person name="Hensen N."/>
            <person name="Bonometti L."/>
            <person name="Westerberg I."/>
            <person name="Brannstrom I.O."/>
            <person name="Guillou S."/>
            <person name="Cros-Aarteil S."/>
            <person name="Calhoun S."/>
            <person name="Haridas S."/>
            <person name="Kuo A."/>
            <person name="Mondo S."/>
            <person name="Pangilinan J."/>
            <person name="Riley R."/>
            <person name="LaButti K."/>
            <person name="Andreopoulos B."/>
            <person name="Lipzen A."/>
            <person name="Chen C."/>
            <person name="Yan M."/>
            <person name="Daum C."/>
            <person name="Ng V."/>
            <person name="Clum A."/>
            <person name="Steindorff A."/>
            <person name="Ohm R.A."/>
            <person name="Martin F."/>
            <person name="Silar P."/>
            <person name="Natvig D.O."/>
            <person name="Lalanne C."/>
            <person name="Gautier V."/>
            <person name="Ament-Velasquez S.L."/>
            <person name="Kruys A."/>
            <person name="Hutchinson M.I."/>
            <person name="Powell A.J."/>
            <person name="Barry K."/>
            <person name="Miller A.N."/>
            <person name="Grigoriev I.V."/>
            <person name="Debuchy R."/>
            <person name="Gladieux P."/>
            <person name="Hiltunen Thoren M."/>
            <person name="Johannesson H."/>
        </authorList>
    </citation>
    <scope>NUCLEOTIDE SEQUENCE</scope>
    <source>
        <strain evidence="2">PSN243</strain>
    </source>
</reference>
<protein>
    <submittedName>
        <fullName evidence="2">Uncharacterized protein</fullName>
    </submittedName>
</protein>
<feature type="transmembrane region" description="Helical" evidence="1">
    <location>
        <begin position="465"/>
        <end position="485"/>
    </location>
</feature>
<dbReference type="PANTHER" id="PTHR35043:SF7">
    <property type="entry name" value="TRANSCRIPTION FACTOR DOMAIN-CONTAINING PROTEIN"/>
    <property type="match status" value="1"/>
</dbReference>
<keyword evidence="1" id="KW-1133">Transmembrane helix</keyword>
<keyword evidence="1" id="KW-0812">Transmembrane</keyword>
<evidence type="ECO:0000313" key="3">
    <source>
        <dbReference type="Proteomes" id="UP001321760"/>
    </source>
</evidence>
<reference evidence="2" key="2">
    <citation type="submission" date="2023-05" db="EMBL/GenBank/DDBJ databases">
        <authorList>
            <consortium name="Lawrence Berkeley National Laboratory"/>
            <person name="Steindorff A."/>
            <person name="Hensen N."/>
            <person name="Bonometti L."/>
            <person name="Westerberg I."/>
            <person name="Brannstrom I.O."/>
            <person name="Guillou S."/>
            <person name="Cros-Aarteil S."/>
            <person name="Calhoun S."/>
            <person name="Haridas S."/>
            <person name="Kuo A."/>
            <person name="Mondo S."/>
            <person name="Pangilinan J."/>
            <person name="Riley R."/>
            <person name="Labutti K."/>
            <person name="Andreopoulos B."/>
            <person name="Lipzen A."/>
            <person name="Chen C."/>
            <person name="Yanf M."/>
            <person name="Daum C."/>
            <person name="Ng V."/>
            <person name="Clum A."/>
            <person name="Ohm R."/>
            <person name="Martin F."/>
            <person name="Silar P."/>
            <person name="Natvig D."/>
            <person name="Lalanne C."/>
            <person name="Gautier V."/>
            <person name="Ament-Velasquez S.L."/>
            <person name="Kruys A."/>
            <person name="Hutchinson M.I."/>
            <person name="Powell A.J."/>
            <person name="Barry K."/>
            <person name="Miller A.N."/>
            <person name="Grigoriev I.V."/>
            <person name="Debuchy R."/>
            <person name="Gladieux P."/>
            <person name="Thoren M.H."/>
            <person name="Johannesson H."/>
        </authorList>
    </citation>
    <scope>NUCLEOTIDE SEQUENCE</scope>
    <source>
        <strain evidence="2">PSN243</strain>
    </source>
</reference>
<evidence type="ECO:0000256" key="1">
    <source>
        <dbReference type="SAM" id="Phobius"/>
    </source>
</evidence>
<feature type="transmembrane region" description="Helical" evidence="1">
    <location>
        <begin position="545"/>
        <end position="567"/>
    </location>
</feature>
<feature type="transmembrane region" description="Helical" evidence="1">
    <location>
        <begin position="497"/>
        <end position="516"/>
    </location>
</feature>
<gene>
    <name evidence="2" type="ORF">QBC34DRAFT_363471</name>
</gene>
<comment type="caution">
    <text evidence="2">The sequence shown here is derived from an EMBL/GenBank/DDBJ whole genome shotgun (WGS) entry which is preliminary data.</text>
</comment>
<sequence>MGSVAAEQNLWRDLYPDSKWVETQHSSGRNTTSWVDEPPIRGTFRLLISCLATLSLCVYSALHLNLLPPPKSPLKREQDRRRCRDTDPSSQPSAYAVFSNKVTWVLIGMFAPEFVVYTAWSQWRTANKLTEAIKKNMVEARDMEWTMTHSFFALMGGFVVDTDDPGEDAFIDNSPRLHLTANGVAMLAEVGQLPLVSEGFIRDKSKGDHFTKALVLVQAGWLVIECISRLVSHLPLSQLEINTMAHIGCAMITYALWWNKPLDVSHPVVLKGEWKRPLVAAMAMFSQQDRSSPPETETILHYRTQSPANSTPADLSSPLKILRRRPKGIASPEPQRLALSDNDSCSSLVDGPKITLHEGDVLLPFGFSPKPHSTQFRWEDIFDSKPPIRLDPDLVTLTRWSLACQSLSEHPTLWSKYSSVVRASERHGTAYLVHEYPESKLDVDFVCAAIPNWPHRDLIPHHQKYTPVVFFSVCVIFYGGIHTAAWNDYFPSANERLLWKMSSLYVAGSGFLWLVLRMLQVGVEKLHNSFVAKGRAGRSWVRTPLGAVLMMVPLYVVTAAGCGYVVARVYLVVEAFLSLRDVPLEVYVTPEWSRYLVHL</sequence>
<evidence type="ECO:0000313" key="2">
    <source>
        <dbReference type="EMBL" id="KAK4442615.1"/>
    </source>
</evidence>
<dbReference type="PANTHER" id="PTHR35043">
    <property type="entry name" value="TRANSCRIPTION FACTOR DOMAIN-CONTAINING PROTEIN"/>
    <property type="match status" value="1"/>
</dbReference>
<keyword evidence="3" id="KW-1185">Reference proteome</keyword>
<organism evidence="2 3">
    <name type="scientific">Podospora aff. communis PSN243</name>
    <dbReference type="NCBI Taxonomy" id="3040156"/>
    <lineage>
        <taxon>Eukaryota</taxon>
        <taxon>Fungi</taxon>
        <taxon>Dikarya</taxon>
        <taxon>Ascomycota</taxon>
        <taxon>Pezizomycotina</taxon>
        <taxon>Sordariomycetes</taxon>
        <taxon>Sordariomycetidae</taxon>
        <taxon>Sordariales</taxon>
        <taxon>Podosporaceae</taxon>
        <taxon>Podospora</taxon>
    </lineage>
</organism>
<proteinExistence type="predicted"/>
<keyword evidence="1" id="KW-0472">Membrane</keyword>
<dbReference type="EMBL" id="MU866011">
    <property type="protein sequence ID" value="KAK4442615.1"/>
    <property type="molecule type" value="Genomic_DNA"/>
</dbReference>